<dbReference type="RefSeq" id="XP_025425897.1">
    <property type="nucleotide sequence ID" value="XM_025570112.1"/>
</dbReference>
<proteinExistence type="predicted"/>
<organism evidence="2 3">
    <name type="scientific">Sipha flava</name>
    <name type="common">yellow sugarcane aphid</name>
    <dbReference type="NCBI Taxonomy" id="143950"/>
    <lineage>
        <taxon>Eukaryota</taxon>
        <taxon>Metazoa</taxon>
        <taxon>Ecdysozoa</taxon>
        <taxon>Arthropoda</taxon>
        <taxon>Hexapoda</taxon>
        <taxon>Insecta</taxon>
        <taxon>Pterygota</taxon>
        <taxon>Neoptera</taxon>
        <taxon>Paraneoptera</taxon>
        <taxon>Hemiptera</taxon>
        <taxon>Sternorrhyncha</taxon>
        <taxon>Aphidomorpha</taxon>
        <taxon>Aphidoidea</taxon>
        <taxon>Aphididae</taxon>
        <taxon>Sipha</taxon>
    </lineage>
</organism>
<protein>
    <submittedName>
        <fullName evidence="3">Uncharacterized protein LOC112694592</fullName>
    </submittedName>
</protein>
<feature type="region of interest" description="Disordered" evidence="1">
    <location>
        <begin position="9"/>
        <end position="28"/>
    </location>
</feature>
<evidence type="ECO:0000313" key="2">
    <source>
        <dbReference type="Proteomes" id="UP000694846"/>
    </source>
</evidence>
<accession>A0A8B8GUA6</accession>
<gene>
    <name evidence="3" type="primary">LOC112694592</name>
</gene>
<evidence type="ECO:0000313" key="3">
    <source>
        <dbReference type="RefSeq" id="XP_025425897.1"/>
    </source>
</evidence>
<name>A0A8B8GUA6_9HEMI</name>
<evidence type="ECO:0000256" key="1">
    <source>
        <dbReference type="SAM" id="MobiDB-lite"/>
    </source>
</evidence>
<sequence>MFKWGYPLPDGGVAGRGTNTTTTSSTMLPGSIVPPPPPPQMNHHSTSFTTFTPSDFQQFPYTFSSVSPPTYSWANTNSTDVMKFTGTSNPLPLDTSSYRPCNFGSVPKRKIDLDAELPQPPKMRITEEKVSASLRDMHISNEFKTHNYCVNSNVSDMDTIENNSSAMNIVPIETTKTEAQTTLVMCEELRKLNKIDSIVPQPFLSVERPTKAVVLWKPKPIVEVIRSYSDYNTPKSTVVITEITDEEAINNEDEMFVEEDNTIPIDDDEMEL</sequence>
<reference evidence="3" key="1">
    <citation type="submission" date="2025-08" db="UniProtKB">
        <authorList>
            <consortium name="RefSeq"/>
        </authorList>
    </citation>
    <scope>IDENTIFICATION</scope>
    <source>
        <tissue evidence="3">Whole body</tissue>
    </source>
</reference>
<dbReference type="OrthoDB" id="10022757at2759"/>
<dbReference type="AlphaFoldDB" id="A0A8B8GUA6"/>
<keyword evidence="2" id="KW-1185">Reference proteome</keyword>
<dbReference type="Proteomes" id="UP000694846">
    <property type="component" value="Unplaced"/>
</dbReference>
<dbReference type="GeneID" id="112694592"/>